<dbReference type="EMBL" id="SZQL01000002">
    <property type="protein sequence ID" value="TKK71044.1"/>
    <property type="molecule type" value="Genomic_DNA"/>
</dbReference>
<organism evidence="1 2">
    <name type="scientific">Ilyomonas limi</name>
    <dbReference type="NCBI Taxonomy" id="2575867"/>
    <lineage>
        <taxon>Bacteria</taxon>
        <taxon>Pseudomonadati</taxon>
        <taxon>Bacteroidota</taxon>
        <taxon>Chitinophagia</taxon>
        <taxon>Chitinophagales</taxon>
        <taxon>Chitinophagaceae</taxon>
        <taxon>Ilyomonas</taxon>
    </lineage>
</organism>
<sequence length="175" mass="19740">MLADQYKHIPGWGMDADDHDPAYPMRHYNGADHQRINYEKPPQQPVTVEILHSIERPTVSRVTSDRLPPKGLSGAIRRAAFKYSEANAMHWMGLILADRVNMVEGVIDDLRRGHIPNIIEERGWKAEWKYNRKGVIKEALIGAAIITAAIAFSSSKNKKKKALKAMRAMKAKVTS</sequence>
<reference evidence="1 2" key="1">
    <citation type="submission" date="2019-05" db="EMBL/GenBank/DDBJ databases">
        <title>Panacibacter sp. strain 17mud1-8 Genome sequencing and assembly.</title>
        <authorList>
            <person name="Chhetri G."/>
        </authorList>
    </citation>
    <scope>NUCLEOTIDE SEQUENCE [LARGE SCALE GENOMIC DNA]</scope>
    <source>
        <strain evidence="1 2">17mud1-8</strain>
    </source>
</reference>
<dbReference type="Proteomes" id="UP000305848">
    <property type="component" value="Unassembled WGS sequence"/>
</dbReference>
<name>A0A4U3L990_9BACT</name>
<gene>
    <name evidence="1" type="ORF">FC093_03670</name>
</gene>
<accession>A0A4U3L990</accession>
<evidence type="ECO:0000313" key="2">
    <source>
        <dbReference type="Proteomes" id="UP000305848"/>
    </source>
</evidence>
<dbReference type="AlphaFoldDB" id="A0A4U3L990"/>
<protein>
    <submittedName>
        <fullName evidence="1">Uncharacterized protein</fullName>
    </submittedName>
</protein>
<keyword evidence="2" id="KW-1185">Reference proteome</keyword>
<comment type="caution">
    <text evidence="1">The sequence shown here is derived from an EMBL/GenBank/DDBJ whole genome shotgun (WGS) entry which is preliminary data.</text>
</comment>
<dbReference type="OrthoDB" id="6021991at2"/>
<evidence type="ECO:0000313" key="1">
    <source>
        <dbReference type="EMBL" id="TKK71044.1"/>
    </source>
</evidence>
<proteinExistence type="predicted"/>